<evidence type="ECO:0000313" key="1">
    <source>
        <dbReference type="EMBL" id="RXH99480.1"/>
    </source>
</evidence>
<evidence type="ECO:0000313" key="2">
    <source>
        <dbReference type="Proteomes" id="UP000290289"/>
    </source>
</evidence>
<proteinExistence type="predicted"/>
<gene>
    <name evidence="1" type="ORF">DVH24_011805</name>
</gene>
<sequence length="71" mass="8506">MERESHVPKPPFIPPPLLELQRVKTMREERERLRMLAEPKHNKQLESHVPKPPFIPPPLLYCRKGLESFRE</sequence>
<keyword evidence="2" id="KW-1185">Reference proteome</keyword>
<protein>
    <submittedName>
        <fullName evidence="1">Uncharacterized protein</fullName>
    </submittedName>
</protein>
<dbReference type="AlphaFoldDB" id="A0A498JVK4"/>
<comment type="caution">
    <text evidence="1">The sequence shown here is derived from an EMBL/GenBank/DDBJ whole genome shotgun (WGS) entry which is preliminary data.</text>
</comment>
<name>A0A498JVK4_MALDO</name>
<dbReference type="Proteomes" id="UP000290289">
    <property type="component" value="Chromosome 5"/>
</dbReference>
<dbReference type="EMBL" id="RDQH01000331">
    <property type="protein sequence ID" value="RXH99480.1"/>
    <property type="molecule type" value="Genomic_DNA"/>
</dbReference>
<reference evidence="1 2" key="1">
    <citation type="submission" date="2018-10" db="EMBL/GenBank/DDBJ databases">
        <title>A high-quality apple genome assembly.</title>
        <authorList>
            <person name="Hu J."/>
        </authorList>
    </citation>
    <scope>NUCLEOTIDE SEQUENCE [LARGE SCALE GENOMIC DNA]</scope>
    <source>
        <strain evidence="2">cv. HFTH1</strain>
        <tissue evidence="1">Young leaf</tissue>
    </source>
</reference>
<accession>A0A498JVK4</accession>
<organism evidence="1 2">
    <name type="scientific">Malus domestica</name>
    <name type="common">Apple</name>
    <name type="synonym">Pyrus malus</name>
    <dbReference type="NCBI Taxonomy" id="3750"/>
    <lineage>
        <taxon>Eukaryota</taxon>
        <taxon>Viridiplantae</taxon>
        <taxon>Streptophyta</taxon>
        <taxon>Embryophyta</taxon>
        <taxon>Tracheophyta</taxon>
        <taxon>Spermatophyta</taxon>
        <taxon>Magnoliopsida</taxon>
        <taxon>eudicotyledons</taxon>
        <taxon>Gunneridae</taxon>
        <taxon>Pentapetalae</taxon>
        <taxon>rosids</taxon>
        <taxon>fabids</taxon>
        <taxon>Rosales</taxon>
        <taxon>Rosaceae</taxon>
        <taxon>Amygdaloideae</taxon>
        <taxon>Maleae</taxon>
        <taxon>Malus</taxon>
    </lineage>
</organism>